<evidence type="ECO:0000313" key="1">
    <source>
        <dbReference type="EMBL" id="QHT82487.1"/>
    </source>
</evidence>
<sequence length="178" mass="20228">MAKNPSPNTNKLPKQGQWPSNIFMDAINYLHNHVLYLNNSKFFAGCIMILLNVGSKFITIQFSKSTEEYLKMSVTKQILVFAMAWMGTRDIYAALGLTAVFVILSDHLFNEESTFCVVPEKYRVLSKLEASVDTSKDGVISDDEINSAIAVLEKAKKEKQKQQQQNLYSNFKEVVQNY</sequence>
<evidence type="ECO:0008006" key="2">
    <source>
        <dbReference type="Google" id="ProtNLM"/>
    </source>
</evidence>
<proteinExistence type="predicted"/>
<dbReference type="EMBL" id="MN740002">
    <property type="protein sequence ID" value="QHT82487.1"/>
    <property type="molecule type" value="Genomic_DNA"/>
</dbReference>
<protein>
    <recommendedName>
        <fullName evidence="2">EF-hand domain-containing protein</fullName>
    </recommendedName>
</protein>
<name>A0A6C0HQ56_9ZZZZ</name>
<dbReference type="PROSITE" id="PS00018">
    <property type="entry name" value="EF_HAND_1"/>
    <property type="match status" value="1"/>
</dbReference>
<accession>A0A6C0HQ56</accession>
<reference evidence="1" key="1">
    <citation type="journal article" date="2020" name="Nature">
        <title>Giant virus diversity and host interactions through global metagenomics.</title>
        <authorList>
            <person name="Schulz F."/>
            <person name="Roux S."/>
            <person name="Paez-Espino D."/>
            <person name="Jungbluth S."/>
            <person name="Walsh D.A."/>
            <person name="Denef V.J."/>
            <person name="McMahon K.D."/>
            <person name="Konstantinidis K.T."/>
            <person name="Eloe-Fadrosh E.A."/>
            <person name="Kyrpides N.C."/>
            <person name="Woyke T."/>
        </authorList>
    </citation>
    <scope>NUCLEOTIDE SEQUENCE</scope>
    <source>
        <strain evidence="1">GVMAG-M-3300023184-165</strain>
    </source>
</reference>
<dbReference type="InterPro" id="IPR018247">
    <property type="entry name" value="EF_Hand_1_Ca_BS"/>
</dbReference>
<dbReference type="AlphaFoldDB" id="A0A6C0HQ56"/>
<organism evidence="1">
    <name type="scientific">viral metagenome</name>
    <dbReference type="NCBI Taxonomy" id="1070528"/>
    <lineage>
        <taxon>unclassified sequences</taxon>
        <taxon>metagenomes</taxon>
        <taxon>organismal metagenomes</taxon>
    </lineage>
</organism>